<proteinExistence type="predicted"/>
<accession>A0A5C5VYR7</accession>
<feature type="signal peptide" evidence="1">
    <location>
        <begin position="1"/>
        <end position="23"/>
    </location>
</feature>
<dbReference type="Proteomes" id="UP000318995">
    <property type="component" value="Unassembled WGS sequence"/>
</dbReference>
<keyword evidence="3" id="KW-1185">Reference proteome</keyword>
<sequence precursor="true">MIRLLCASLTLLAALAVGLPADATVVFSDSFARTEGFDTDPSNTMNFSSWGDNDNALGGSAVQTYSMDTSRGGGAQNTVNGAEGVIKNGAVQINTDFAALAPIGFTATFDFTRTTGNGFVAVALGLDDTNQIATTPGFNGNSFLFTTAANGADTSALFRQTNAHPTNGTLELRDDLAAVSQTIDAFYANRESTQSVILTVDAPSGYGAGAPGTLTVQIGAMTASQAFVFDGLSSGYLSIYSNQTGTRIDNLVVTATIPEPTSAVLALAFAGVATLRRRVR</sequence>
<feature type="chain" id="PRO_5023087917" description="PEP-CTERM protein-sorting domain-containing protein" evidence="1">
    <location>
        <begin position="24"/>
        <end position="280"/>
    </location>
</feature>
<reference evidence="2 3" key="1">
    <citation type="submission" date="2019-02" db="EMBL/GenBank/DDBJ databases">
        <title>Deep-cultivation of Planctomycetes and their phenomic and genomic characterization uncovers novel biology.</title>
        <authorList>
            <person name="Wiegand S."/>
            <person name="Jogler M."/>
            <person name="Boedeker C."/>
            <person name="Pinto D."/>
            <person name="Vollmers J."/>
            <person name="Rivas-Marin E."/>
            <person name="Kohn T."/>
            <person name="Peeters S.H."/>
            <person name="Heuer A."/>
            <person name="Rast P."/>
            <person name="Oberbeckmann S."/>
            <person name="Bunk B."/>
            <person name="Jeske O."/>
            <person name="Meyerdierks A."/>
            <person name="Storesund J.E."/>
            <person name="Kallscheuer N."/>
            <person name="Luecker S."/>
            <person name="Lage O.M."/>
            <person name="Pohl T."/>
            <person name="Merkel B.J."/>
            <person name="Hornburger P."/>
            <person name="Mueller R.-W."/>
            <person name="Bruemmer F."/>
            <person name="Labrenz M."/>
            <person name="Spormann A.M."/>
            <person name="Op Den Camp H."/>
            <person name="Overmann J."/>
            <person name="Amann R."/>
            <person name="Jetten M.S.M."/>
            <person name="Mascher T."/>
            <person name="Medema M.H."/>
            <person name="Devos D.P."/>
            <person name="Kaster A.-K."/>
            <person name="Ovreas L."/>
            <person name="Rohde M."/>
            <person name="Galperin M.Y."/>
            <person name="Jogler C."/>
        </authorList>
    </citation>
    <scope>NUCLEOTIDE SEQUENCE [LARGE SCALE GENOMIC DNA]</scope>
    <source>
        <strain evidence="2 3">Pla111</strain>
    </source>
</reference>
<comment type="caution">
    <text evidence="2">The sequence shown here is derived from an EMBL/GenBank/DDBJ whole genome shotgun (WGS) entry which is preliminary data.</text>
</comment>
<evidence type="ECO:0000313" key="2">
    <source>
        <dbReference type="EMBL" id="TWT42891.1"/>
    </source>
</evidence>
<organism evidence="2 3">
    <name type="scientific">Botrimarina hoheduenensis</name>
    <dbReference type="NCBI Taxonomy" id="2528000"/>
    <lineage>
        <taxon>Bacteria</taxon>
        <taxon>Pseudomonadati</taxon>
        <taxon>Planctomycetota</taxon>
        <taxon>Planctomycetia</taxon>
        <taxon>Pirellulales</taxon>
        <taxon>Lacipirellulaceae</taxon>
        <taxon>Botrimarina</taxon>
    </lineage>
</organism>
<evidence type="ECO:0000313" key="3">
    <source>
        <dbReference type="Proteomes" id="UP000318995"/>
    </source>
</evidence>
<name>A0A5C5VYR7_9BACT</name>
<keyword evidence="1" id="KW-0732">Signal</keyword>
<dbReference type="OrthoDB" id="281607at2"/>
<dbReference type="RefSeq" id="WP_146574766.1">
    <property type="nucleotide sequence ID" value="NZ_SJPH01000005.1"/>
</dbReference>
<gene>
    <name evidence="2" type="ORF">Pla111_25290</name>
</gene>
<dbReference type="AlphaFoldDB" id="A0A5C5VYR7"/>
<protein>
    <recommendedName>
        <fullName evidence="4">PEP-CTERM protein-sorting domain-containing protein</fullName>
    </recommendedName>
</protein>
<dbReference type="EMBL" id="SJPH01000005">
    <property type="protein sequence ID" value="TWT42891.1"/>
    <property type="molecule type" value="Genomic_DNA"/>
</dbReference>
<evidence type="ECO:0000256" key="1">
    <source>
        <dbReference type="SAM" id="SignalP"/>
    </source>
</evidence>
<evidence type="ECO:0008006" key="4">
    <source>
        <dbReference type="Google" id="ProtNLM"/>
    </source>
</evidence>